<feature type="transmembrane region" description="Helical" evidence="11">
    <location>
        <begin position="393"/>
        <end position="414"/>
    </location>
</feature>
<evidence type="ECO:0000256" key="5">
    <source>
        <dbReference type="ARBA" id="ARBA00022729"/>
    </source>
</evidence>
<dbReference type="GO" id="GO:0009272">
    <property type="term" value="P:fungal-type cell wall biogenesis"/>
    <property type="evidence" value="ECO:0007669"/>
    <property type="project" value="TreeGrafter"/>
</dbReference>
<dbReference type="Proteomes" id="UP000028545">
    <property type="component" value="Unassembled WGS sequence"/>
</dbReference>
<evidence type="ECO:0000256" key="4">
    <source>
        <dbReference type="ARBA" id="ARBA00012350"/>
    </source>
</evidence>
<dbReference type="VEuPathDB" id="FungiDB:SAPIO_CDS10049"/>
<dbReference type="GeneID" id="27719206"/>
<feature type="region of interest" description="Disordered" evidence="10">
    <location>
        <begin position="454"/>
        <end position="541"/>
    </location>
</feature>
<dbReference type="AlphaFoldDB" id="A0A084FW94"/>
<dbReference type="GO" id="GO:0008496">
    <property type="term" value="F:mannan endo-1,6-alpha-mannosidase activity"/>
    <property type="evidence" value="ECO:0007669"/>
    <property type="project" value="UniProtKB-EC"/>
</dbReference>
<dbReference type="Pfam" id="PF03663">
    <property type="entry name" value="Glyco_hydro_76"/>
    <property type="match status" value="1"/>
</dbReference>
<gene>
    <name evidence="12" type="ORF">SAPIO_CDS10049</name>
</gene>
<evidence type="ECO:0000313" key="13">
    <source>
        <dbReference type="Proteomes" id="UP000028545"/>
    </source>
</evidence>
<dbReference type="PANTHER" id="PTHR12145">
    <property type="entry name" value="MANNAN ENDO-1,6-ALPHA-MANNOSIDASE DCW1"/>
    <property type="match status" value="1"/>
</dbReference>
<evidence type="ECO:0000256" key="8">
    <source>
        <dbReference type="ARBA" id="ARBA00023180"/>
    </source>
</evidence>
<dbReference type="PANTHER" id="PTHR12145:SF36">
    <property type="entry name" value="MANNAN ENDO-1,6-ALPHA-MANNOSIDASE DCW1"/>
    <property type="match status" value="1"/>
</dbReference>
<comment type="similarity">
    <text evidence="3">Belongs to the glycosyl hydrolase 76 family.</text>
</comment>
<evidence type="ECO:0000256" key="11">
    <source>
        <dbReference type="SAM" id="Phobius"/>
    </source>
</evidence>
<dbReference type="EC" id="3.2.1.101" evidence="4"/>
<keyword evidence="9 12" id="KW-0326">Glycosidase</keyword>
<evidence type="ECO:0000256" key="2">
    <source>
        <dbReference type="ARBA" id="ARBA00004308"/>
    </source>
</evidence>
<dbReference type="OMA" id="WAPHTYD"/>
<keyword evidence="13" id="KW-1185">Reference proteome</keyword>
<sequence>MAADMMSFYPGNQPGGTPGYIPLPYYWWEAGALMGTLIDYWYYTGDTSWNEDTTAGLLFQVGDEADYMPRNQTHTEGNDDQGFWGLAVMSATEYNFPNPPADKPQWLALAQAVFNTQAARWNMEYCNGGLRWQIFTWNNGYDYKNTISQACFFALGARLALYTGNDTYAQWAEKTWDWTRGVGYIDDQWNVYDGAHIHDNCSELTPYQWTYNIGGFVLGAAAMYNYTEKQVWKDRVDGLLNGSAIFFKGDNNDIMTEVACEPVDRCNIDQQSFKAYLSRWLANVVKWYPESAGRIMPWLRASSIAAAKQCTGGDNGRMCGLKWNNNGTWDGSTGLGQQMAALEVTLANLIDQSRRPVTADSGGTSVGNPDAGTNDIGRETSVTFRPITTGDRAGAGILTALVLMGLVGGMVWVLSEDNEGKSKALGQLPGQFSSALASLGIGGAVAGRHLMGGLGKGKEKESIDSMEKVGGVAEHTSEASIQQGEVLSPVQMPPPAATAPTPVSVSVSAMTGGSGSSAEGSDAWVPAERGSQRSSRRNLDV</sequence>
<feature type="compositionally biased region" description="Basic and acidic residues" evidence="10">
    <location>
        <begin position="456"/>
        <end position="467"/>
    </location>
</feature>
<evidence type="ECO:0000313" key="12">
    <source>
        <dbReference type="EMBL" id="KEZ39356.1"/>
    </source>
</evidence>
<reference evidence="12 13" key="1">
    <citation type="journal article" date="2014" name="Genome Announc.">
        <title>Draft genome sequence of the pathogenic fungus Scedosporium apiospermum.</title>
        <authorList>
            <person name="Vandeputte P."/>
            <person name="Ghamrawi S."/>
            <person name="Rechenmann M."/>
            <person name="Iltis A."/>
            <person name="Giraud S."/>
            <person name="Fleury M."/>
            <person name="Thornton C."/>
            <person name="Delhaes L."/>
            <person name="Meyer W."/>
            <person name="Papon N."/>
            <person name="Bouchara J.P."/>
        </authorList>
    </citation>
    <scope>NUCLEOTIDE SEQUENCE [LARGE SCALE GENOMIC DNA]</scope>
    <source>
        <strain evidence="12 13">IHEM 14462</strain>
    </source>
</reference>
<proteinExistence type="inferred from homology"/>
<evidence type="ECO:0000256" key="3">
    <source>
        <dbReference type="ARBA" id="ARBA00009699"/>
    </source>
</evidence>
<evidence type="ECO:0000256" key="10">
    <source>
        <dbReference type="SAM" id="MobiDB-lite"/>
    </source>
</evidence>
<evidence type="ECO:0000256" key="9">
    <source>
        <dbReference type="ARBA" id="ARBA00023295"/>
    </source>
</evidence>
<comment type="catalytic activity">
    <reaction evidence="1">
        <text>Random hydrolysis of (1-&gt;6)-alpha-D-mannosidic linkages in unbranched (1-&gt;6)-mannans.</text>
        <dbReference type="EC" id="3.2.1.101"/>
    </reaction>
</comment>
<keyword evidence="11" id="KW-0812">Transmembrane</keyword>
<dbReference type="KEGG" id="sapo:SAPIO_CDS10049"/>
<dbReference type="Gene3D" id="1.50.10.20">
    <property type="match status" value="1"/>
</dbReference>
<keyword evidence="8" id="KW-0325">Glycoprotein</keyword>
<keyword evidence="6 12" id="KW-0378">Hydrolase</keyword>
<dbReference type="SUPFAM" id="SSF48208">
    <property type="entry name" value="Six-hairpin glycosidases"/>
    <property type="match status" value="1"/>
</dbReference>
<dbReference type="FunFam" id="1.50.10.20:FF:000006">
    <property type="entry name" value="Mannan endo-1,6-alpha-mannosidase"/>
    <property type="match status" value="1"/>
</dbReference>
<dbReference type="EMBL" id="JOWA01000154">
    <property type="protein sequence ID" value="KEZ39356.1"/>
    <property type="molecule type" value="Genomic_DNA"/>
</dbReference>
<dbReference type="HOGENOM" id="CLU_025694_1_2_1"/>
<dbReference type="OrthoDB" id="4187847at2759"/>
<evidence type="ECO:0000256" key="1">
    <source>
        <dbReference type="ARBA" id="ARBA00001452"/>
    </source>
</evidence>
<keyword evidence="5" id="KW-0732">Signal</keyword>
<dbReference type="GO" id="GO:0016052">
    <property type="term" value="P:carbohydrate catabolic process"/>
    <property type="evidence" value="ECO:0007669"/>
    <property type="project" value="InterPro"/>
</dbReference>
<dbReference type="GO" id="GO:0012505">
    <property type="term" value="C:endomembrane system"/>
    <property type="evidence" value="ECO:0007669"/>
    <property type="project" value="UniProtKB-SubCell"/>
</dbReference>
<keyword evidence="7 11" id="KW-0472">Membrane</keyword>
<keyword evidence="11" id="KW-1133">Transmembrane helix</keyword>
<comment type="caution">
    <text evidence="12">The sequence shown here is derived from an EMBL/GenBank/DDBJ whole genome shotgun (WGS) entry which is preliminary data.</text>
</comment>
<evidence type="ECO:0000256" key="7">
    <source>
        <dbReference type="ARBA" id="ARBA00023136"/>
    </source>
</evidence>
<evidence type="ECO:0000256" key="6">
    <source>
        <dbReference type="ARBA" id="ARBA00022801"/>
    </source>
</evidence>
<name>A0A084FW94_PSEDA</name>
<feature type="region of interest" description="Disordered" evidence="10">
    <location>
        <begin position="356"/>
        <end position="378"/>
    </location>
</feature>
<comment type="subcellular location">
    <subcellularLocation>
        <location evidence="2">Endomembrane system</location>
    </subcellularLocation>
</comment>
<protein>
    <recommendedName>
        <fullName evidence="4">mannan endo-1,6-alpha-mannosidase</fullName>
        <ecNumber evidence="4">3.2.1.101</ecNumber>
    </recommendedName>
</protein>
<organism evidence="12 13">
    <name type="scientific">Pseudallescheria apiosperma</name>
    <name type="common">Scedosporium apiospermum</name>
    <dbReference type="NCBI Taxonomy" id="563466"/>
    <lineage>
        <taxon>Eukaryota</taxon>
        <taxon>Fungi</taxon>
        <taxon>Dikarya</taxon>
        <taxon>Ascomycota</taxon>
        <taxon>Pezizomycotina</taxon>
        <taxon>Sordariomycetes</taxon>
        <taxon>Hypocreomycetidae</taxon>
        <taxon>Microascales</taxon>
        <taxon>Microascaceae</taxon>
        <taxon>Scedosporium</taxon>
    </lineage>
</organism>
<feature type="compositionally biased region" description="Low complexity" evidence="10">
    <location>
        <begin position="498"/>
        <end position="523"/>
    </location>
</feature>
<dbReference type="InterPro" id="IPR014480">
    <property type="entry name" value="Mannan-1_6-alpha_mannosidase"/>
</dbReference>
<dbReference type="InterPro" id="IPR005198">
    <property type="entry name" value="Glyco_hydro_76"/>
</dbReference>
<accession>A0A084FW94</accession>
<dbReference type="RefSeq" id="XP_016639155.1">
    <property type="nucleotide sequence ID" value="XM_016783710.1"/>
</dbReference>
<dbReference type="InterPro" id="IPR008928">
    <property type="entry name" value="6-hairpin_glycosidase_sf"/>
</dbReference>